<dbReference type="AlphaFoldDB" id="A0A0E3QPU6"/>
<name>A0A0E3QPU6_METBA</name>
<dbReference type="GO" id="GO:0016491">
    <property type="term" value="F:oxidoreductase activity"/>
    <property type="evidence" value="ECO:0007669"/>
    <property type="project" value="UniProtKB-KW"/>
</dbReference>
<dbReference type="PATRIC" id="fig|1434109.4.peg.3877"/>
<keyword evidence="1" id="KW-0560">Oxidoreductase</keyword>
<dbReference type="EMBL" id="CP009526">
    <property type="protein sequence ID" value="AKB52230.1"/>
    <property type="molecule type" value="Genomic_DNA"/>
</dbReference>
<accession>A0A0E3QPU6</accession>
<organism evidence="1 2">
    <name type="scientific">Methanosarcina barkeri str. Wiesmoor</name>
    <dbReference type="NCBI Taxonomy" id="1434109"/>
    <lineage>
        <taxon>Archaea</taxon>
        <taxon>Methanobacteriati</taxon>
        <taxon>Methanobacteriota</taxon>
        <taxon>Stenosarchaea group</taxon>
        <taxon>Methanomicrobia</taxon>
        <taxon>Methanosarcinales</taxon>
        <taxon>Methanosarcinaceae</taxon>
        <taxon>Methanosarcina</taxon>
    </lineage>
</organism>
<evidence type="ECO:0000313" key="2">
    <source>
        <dbReference type="Proteomes" id="UP000033038"/>
    </source>
</evidence>
<proteinExistence type="predicted"/>
<protein>
    <submittedName>
        <fullName evidence="1">Formylmethanofuran dehydrogenase (Molybdenum) subunit C</fullName>
        <ecNumber evidence="1">1.2.99.5</ecNumber>
    </submittedName>
</protein>
<reference evidence="1 2" key="1">
    <citation type="submission" date="2014-07" db="EMBL/GenBank/DDBJ databases">
        <title>Methanogenic archaea and the global carbon cycle.</title>
        <authorList>
            <person name="Henriksen J.R."/>
            <person name="Luke J."/>
            <person name="Reinhart S."/>
            <person name="Benedict M.N."/>
            <person name="Youngblut N.D."/>
            <person name="Metcalf M.E."/>
            <person name="Whitaker R.J."/>
            <person name="Metcalf W.W."/>
        </authorList>
    </citation>
    <scope>NUCLEOTIDE SEQUENCE [LARGE SCALE GENOMIC DNA]</scope>
    <source>
        <strain evidence="1 2">Wiesmoor</strain>
    </source>
</reference>
<dbReference type="Proteomes" id="UP000033038">
    <property type="component" value="Chromosome"/>
</dbReference>
<gene>
    <name evidence="1" type="ORF">MSBRW_2977</name>
</gene>
<dbReference type="GeneID" id="68903996"/>
<dbReference type="EC" id="1.2.99.5" evidence="1"/>
<dbReference type="HOGENOM" id="CLU_2519735_0_0_2"/>
<sequence length="84" mass="9017">MTEGVLIYKNEIEGKLEAVIKPGSFTGENAGEMAEVILIPKKAIDIKLGADVITLDSFAGKSAEEIGKLSVWQGPKPILSEFLK</sequence>
<dbReference type="KEGG" id="mbw:MSBRW_2977"/>
<evidence type="ECO:0000313" key="1">
    <source>
        <dbReference type="EMBL" id="AKB52230.1"/>
    </source>
</evidence>
<dbReference type="RefSeq" id="WP_011306748.1">
    <property type="nucleotide sequence ID" value="NZ_CP009526.1"/>
</dbReference>